<reference evidence="2" key="1">
    <citation type="submission" date="2021-12" db="EMBL/GenBank/DDBJ databases">
        <title>Convergent genome expansion in fungi linked to evolution of root-endophyte symbiosis.</title>
        <authorList>
            <consortium name="DOE Joint Genome Institute"/>
            <person name="Ke Y.-H."/>
            <person name="Bonito G."/>
            <person name="Liao H.-L."/>
            <person name="Looney B."/>
            <person name="Rojas-Flechas A."/>
            <person name="Nash J."/>
            <person name="Hameed K."/>
            <person name="Schadt C."/>
            <person name="Martin F."/>
            <person name="Crous P.W."/>
            <person name="Miettinen O."/>
            <person name="Magnuson J.K."/>
            <person name="Labbe J."/>
            <person name="Jacobson D."/>
            <person name="Doktycz M.J."/>
            <person name="Veneault-Fourrey C."/>
            <person name="Kuo A."/>
            <person name="Mondo S."/>
            <person name="Calhoun S."/>
            <person name="Riley R."/>
            <person name="Ohm R."/>
            <person name="LaButti K."/>
            <person name="Andreopoulos B."/>
            <person name="Pangilinan J."/>
            <person name="Nolan M."/>
            <person name="Tritt A."/>
            <person name="Clum A."/>
            <person name="Lipzen A."/>
            <person name="Daum C."/>
            <person name="Barry K."/>
            <person name="Grigoriev I.V."/>
            <person name="Vilgalys R."/>
        </authorList>
    </citation>
    <scope>NUCLEOTIDE SEQUENCE</scope>
    <source>
        <strain evidence="2">PMI_201</strain>
    </source>
</reference>
<accession>A0AAD4KQQ4</accession>
<evidence type="ECO:0000313" key="3">
    <source>
        <dbReference type="Proteomes" id="UP001201262"/>
    </source>
</evidence>
<feature type="transmembrane region" description="Helical" evidence="1">
    <location>
        <begin position="12"/>
        <end position="29"/>
    </location>
</feature>
<name>A0AAD4KQQ4_9EURO</name>
<evidence type="ECO:0000313" key="2">
    <source>
        <dbReference type="EMBL" id="KAH8694971.1"/>
    </source>
</evidence>
<comment type="caution">
    <text evidence="2">The sequence shown here is derived from an EMBL/GenBank/DDBJ whole genome shotgun (WGS) entry which is preliminary data.</text>
</comment>
<protein>
    <submittedName>
        <fullName evidence="2">Uncharacterized protein</fullName>
    </submittedName>
</protein>
<dbReference type="RefSeq" id="XP_046070113.1">
    <property type="nucleotide sequence ID" value="XM_046209820.1"/>
</dbReference>
<dbReference type="Proteomes" id="UP001201262">
    <property type="component" value="Unassembled WGS sequence"/>
</dbReference>
<keyword evidence="3" id="KW-1185">Reference proteome</keyword>
<gene>
    <name evidence="2" type="ORF">BGW36DRAFT_194475</name>
</gene>
<dbReference type="GeneID" id="70240107"/>
<keyword evidence="1" id="KW-1133">Transmembrane helix</keyword>
<evidence type="ECO:0000256" key="1">
    <source>
        <dbReference type="SAM" id="Phobius"/>
    </source>
</evidence>
<dbReference type="EMBL" id="JAJTJA010000008">
    <property type="protein sequence ID" value="KAH8694971.1"/>
    <property type="molecule type" value="Genomic_DNA"/>
</dbReference>
<keyword evidence="1" id="KW-0472">Membrane</keyword>
<organism evidence="2 3">
    <name type="scientific">Talaromyces proteolyticus</name>
    <dbReference type="NCBI Taxonomy" id="1131652"/>
    <lineage>
        <taxon>Eukaryota</taxon>
        <taxon>Fungi</taxon>
        <taxon>Dikarya</taxon>
        <taxon>Ascomycota</taxon>
        <taxon>Pezizomycotina</taxon>
        <taxon>Eurotiomycetes</taxon>
        <taxon>Eurotiomycetidae</taxon>
        <taxon>Eurotiales</taxon>
        <taxon>Trichocomaceae</taxon>
        <taxon>Talaromyces</taxon>
        <taxon>Talaromyces sect. Bacilispori</taxon>
    </lineage>
</organism>
<proteinExistence type="predicted"/>
<dbReference type="AlphaFoldDB" id="A0AAD4KQQ4"/>
<sequence length="149" mass="17146">MSNYGINIVRLVRLFFLFYFAMFTMYIYSCSAYLRLVRLIIGDTSISPVFLFPCHLSALSHFITILIFLVCDWKVECEKNILVSAWGVIGIENIGILEYNIGSFTLFTSRYCSKLLWVYSARFTDGSLWVMFGEVFPLSPLGVLQSRTN</sequence>
<feature type="transmembrane region" description="Helical" evidence="1">
    <location>
        <begin position="49"/>
        <end position="71"/>
    </location>
</feature>
<keyword evidence="1" id="KW-0812">Transmembrane</keyword>